<name>A0AC34FJ57_9BILA</name>
<organism evidence="1 2">
    <name type="scientific">Panagrolaimus sp. ES5</name>
    <dbReference type="NCBI Taxonomy" id="591445"/>
    <lineage>
        <taxon>Eukaryota</taxon>
        <taxon>Metazoa</taxon>
        <taxon>Ecdysozoa</taxon>
        <taxon>Nematoda</taxon>
        <taxon>Chromadorea</taxon>
        <taxon>Rhabditida</taxon>
        <taxon>Tylenchina</taxon>
        <taxon>Panagrolaimomorpha</taxon>
        <taxon>Panagrolaimoidea</taxon>
        <taxon>Panagrolaimidae</taxon>
        <taxon>Panagrolaimus</taxon>
    </lineage>
</organism>
<evidence type="ECO:0000313" key="2">
    <source>
        <dbReference type="WBParaSite" id="ES5_v2.g17270.t1"/>
    </source>
</evidence>
<reference evidence="2" key="1">
    <citation type="submission" date="2022-11" db="UniProtKB">
        <authorList>
            <consortium name="WormBaseParasite"/>
        </authorList>
    </citation>
    <scope>IDENTIFICATION</scope>
</reference>
<protein>
    <submittedName>
        <fullName evidence="2">Uncharacterized protein</fullName>
    </submittedName>
</protein>
<accession>A0AC34FJ57</accession>
<sequence length="277" mass="32410">MVIQLIAKDKKEKLQFEEKCKITINPFSQLLIVEPENEEFKMISAMFNWNFFADKAVHGNAQLIRQRFLPTLLTQISINSAQTVKVKEILVDWINKHQVLEREKLIQLLKDNNVYDLCYPKDVERGNPRKRKAKDISYEMENNDEDVNNGTTGKNVNKYKLPYNKMEILTKCRMLLRKRYKRFCLPCKPSLDEECITGNIKDYAHQVRNGLLKLVNVESPDNIPLCIWRTICLSDIYFKNVVMGLALLKNDRLEKALTKIPKTPDAMKRILTDPTVY</sequence>
<dbReference type="Proteomes" id="UP000887579">
    <property type="component" value="Unplaced"/>
</dbReference>
<dbReference type="WBParaSite" id="ES5_v2.g17270.t1">
    <property type="protein sequence ID" value="ES5_v2.g17270.t1"/>
    <property type="gene ID" value="ES5_v2.g17270"/>
</dbReference>
<evidence type="ECO:0000313" key="1">
    <source>
        <dbReference type="Proteomes" id="UP000887579"/>
    </source>
</evidence>
<proteinExistence type="predicted"/>